<dbReference type="InterPro" id="IPR018368">
    <property type="entry name" value="ClpA/B_CS1"/>
</dbReference>
<dbReference type="InterPro" id="IPR041546">
    <property type="entry name" value="ClpA/ClpB_AAA_lid"/>
</dbReference>
<evidence type="ECO:0000256" key="3">
    <source>
        <dbReference type="ARBA" id="ARBA00022840"/>
    </source>
</evidence>
<dbReference type="SMART" id="SM01086">
    <property type="entry name" value="ClpB_D2-small"/>
    <property type="match status" value="1"/>
</dbReference>
<dbReference type="Gene3D" id="1.10.1780.10">
    <property type="entry name" value="Clp, N-terminal domain"/>
    <property type="match status" value="1"/>
</dbReference>
<dbReference type="PANTHER" id="PTHR11638">
    <property type="entry name" value="ATP-DEPENDENT CLP PROTEASE"/>
    <property type="match status" value="1"/>
</dbReference>
<dbReference type="InterPro" id="IPR027417">
    <property type="entry name" value="P-loop_NTPase"/>
</dbReference>
<dbReference type="AlphaFoldDB" id="A0A3B0Z805"/>
<dbReference type="Pfam" id="PF17871">
    <property type="entry name" value="AAA_lid_9"/>
    <property type="match status" value="1"/>
</dbReference>
<dbReference type="Gene3D" id="1.10.8.60">
    <property type="match status" value="1"/>
</dbReference>
<dbReference type="InterPro" id="IPR017729">
    <property type="entry name" value="ATPase_T6SS_ClpV1"/>
</dbReference>
<evidence type="ECO:0000313" key="7">
    <source>
        <dbReference type="EMBL" id="VAW85130.1"/>
    </source>
</evidence>
<dbReference type="SUPFAM" id="SSF52540">
    <property type="entry name" value="P-loop containing nucleoside triphosphate hydrolases"/>
    <property type="match status" value="2"/>
</dbReference>
<gene>
    <name evidence="7" type="ORF">MNBD_GAMMA18-110</name>
</gene>
<dbReference type="Pfam" id="PF10431">
    <property type="entry name" value="ClpB_D2-small"/>
    <property type="match status" value="1"/>
</dbReference>
<dbReference type="Gene3D" id="3.40.50.300">
    <property type="entry name" value="P-loop containing nucleotide triphosphate hydrolases"/>
    <property type="match status" value="3"/>
</dbReference>
<dbReference type="PANTHER" id="PTHR11638:SF184">
    <property type="entry name" value="ATPASE WITH CHAPERONE ACTIVITY"/>
    <property type="match status" value="1"/>
</dbReference>
<evidence type="ECO:0000256" key="5">
    <source>
        <dbReference type="SAM" id="Coils"/>
    </source>
</evidence>
<dbReference type="SUPFAM" id="SSF81923">
    <property type="entry name" value="Double Clp-N motif"/>
    <property type="match status" value="1"/>
</dbReference>
<dbReference type="InterPro" id="IPR001270">
    <property type="entry name" value="ClpA/B"/>
</dbReference>
<dbReference type="CDD" id="cd00009">
    <property type="entry name" value="AAA"/>
    <property type="match status" value="1"/>
</dbReference>
<feature type="domain" description="Clp R" evidence="6">
    <location>
        <begin position="10"/>
        <end position="151"/>
    </location>
</feature>
<dbReference type="PRINTS" id="PR00300">
    <property type="entry name" value="CLPPROTEASEA"/>
</dbReference>
<proteinExistence type="predicted"/>
<keyword evidence="4" id="KW-0143">Chaperone</keyword>
<dbReference type="SMART" id="SM00382">
    <property type="entry name" value="AAA"/>
    <property type="match status" value="2"/>
</dbReference>
<dbReference type="NCBIfam" id="TIGR03345">
    <property type="entry name" value="VI_ClpV1"/>
    <property type="match status" value="1"/>
</dbReference>
<dbReference type="FunFam" id="3.40.50.300:FF:000010">
    <property type="entry name" value="Chaperone clpB 1, putative"/>
    <property type="match status" value="1"/>
</dbReference>
<sequence length="898" mass="99489">MAEIGRVALFGKLNSVGYKAIEGATVFCKLRGNPYVELVHWLHQVLQLQDSDLHRIIKQFDINPSTLAKDFTEALDRLPRGSTSISDLSSHVEEAVERGWVYGTLMFGESQVRVGHLIVGILKTSGLRNALYGISKEFEKIKFDTLSDRFDEVVAGSPEESLQATDGFQAGAEPGEASGAIPPAQMGKQQALKQFTTDLTEQARNGEIDPIVGRDDEIRQIIDILMRRRQNNPILTGEAGVGKTAVVEGFALRIARGDVPPSLQDVTLRTLDIGLLQAGASMKGEFENRLRQVIDEVQASSKPIILFVDEAHTLIGAGGAAGTGDAANLLKPALARGTLRTIAATTWAEYKKYIEKDPALTRRFQVVQVHEPDEEKAIRMMRGMVSVLEQHHRVQVLDEALEASVRLSHRYIPARQLPDKSVSLLDTSCARVAISQHAVPAELDDCRKSIDALETELGIVEREQTIGIVADERKERVSNALSDERERLENLESRWESEKELVDQILKVHQQLREIEIAPEVDDETPDLSVVGEENLSRETLLEQLDEMQTRLAEFQGETPLIIPSVDAQAVASVVGDWTGIPVGRMVKNEIETVLNLVDVLQQRIIGQRHALEIVAKRIQTSRANLDNPSKPIGVFLLAGPSGVGKTETALALAEALYGGEQNIVTINMSEFQEAHTVSTLKGAPPGYVGYGEGGVLTEAVRRRPYSVVLLDEVEKAHPDVHEIFFQVFDKGWMEDGEGRVIDFKNTLILLTTNAGTDLIMNMCQDPELMPDPEGLNKALRKPLLDIFPAALLGRMVSIPFYPLSDEMITAISKLQLGRIEKRIQENYDIPFSYDDDVVKLIASRCTELDSGGRMIDSILTNTVLPRISEEFLNRMLKGDTIERVHVTVKSDEFDYQF</sequence>
<dbReference type="InterPro" id="IPR036628">
    <property type="entry name" value="Clp_N_dom_sf"/>
</dbReference>
<dbReference type="PROSITE" id="PS00870">
    <property type="entry name" value="CLPAB_1"/>
    <property type="match status" value="1"/>
</dbReference>
<keyword evidence="2" id="KW-0547">Nucleotide-binding</keyword>
<dbReference type="GO" id="GO:0016887">
    <property type="term" value="F:ATP hydrolysis activity"/>
    <property type="evidence" value="ECO:0007669"/>
    <property type="project" value="InterPro"/>
</dbReference>
<dbReference type="GO" id="GO:0005524">
    <property type="term" value="F:ATP binding"/>
    <property type="evidence" value="ECO:0007669"/>
    <property type="project" value="UniProtKB-KW"/>
</dbReference>
<dbReference type="InterPro" id="IPR004176">
    <property type="entry name" value="Clp_R_N"/>
</dbReference>
<dbReference type="Pfam" id="PF00004">
    <property type="entry name" value="AAA"/>
    <property type="match status" value="1"/>
</dbReference>
<dbReference type="InterPro" id="IPR003593">
    <property type="entry name" value="AAA+_ATPase"/>
</dbReference>
<feature type="coiled-coil region" evidence="5">
    <location>
        <begin position="443"/>
        <end position="501"/>
    </location>
</feature>
<dbReference type="InterPro" id="IPR050130">
    <property type="entry name" value="ClpA_ClpB"/>
</dbReference>
<dbReference type="GO" id="GO:0034605">
    <property type="term" value="P:cellular response to heat"/>
    <property type="evidence" value="ECO:0007669"/>
    <property type="project" value="TreeGrafter"/>
</dbReference>
<dbReference type="Pfam" id="PF07724">
    <property type="entry name" value="AAA_2"/>
    <property type="match status" value="1"/>
</dbReference>
<evidence type="ECO:0000256" key="2">
    <source>
        <dbReference type="ARBA" id="ARBA00022741"/>
    </source>
</evidence>
<keyword evidence="5" id="KW-0175">Coiled coil</keyword>
<evidence type="ECO:0000256" key="4">
    <source>
        <dbReference type="ARBA" id="ARBA00023186"/>
    </source>
</evidence>
<dbReference type="GO" id="GO:0005737">
    <property type="term" value="C:cytoplasm"/>
    <property type="evidence" value="ECO:0007669"/>
    <property type="project" value="TreeGrafter"/>
</dbReference>
<keyword evidence="3" id="KW-0067">ATP-binding</keyword>
<reference evidence="7" key="1">
    <citation type="submission" date="2018-06" db="EMBL/GenBank/DDBJ databases">
        <authorList>
            <person name="Zhirakovskaya E."/>
        </authorList>
    </citation>
    <scope>NUCLEOTIDE SEQUENCE</scope>
</reference>
<accession>A0A3B0Z805</accession>
<keyword evidence="1" id="KW-0677">Repeat</keyword>
<organism evidence="7">
    <name type="scientific">hydrothermal vent metagenome</name>
    <dbReference type="NCBI Taxonomy" id="652676"/>
    <lineage>
        <taxon>unclassified sequences</taxon>
        <taxon>metagenomes</taxon>
        <taxon>ecological metagenomes</taxon>
    </lineage>
</organism>
<evidence type="ECO:0000256" key="1">
    <source>
        <dbReference type="ARBA" id="ARBA00022737"/>
    </source>
</evidence>
<dbReference type="InterPro" id="IPR019489">
    <property type="entry name" value="Clp_ATPase_C"/>
</dbReference>
<dbReference type="Pfam" id="PF02861">
    <property type="entry name" value="Clp_N"/>
    <property type="match status" value="1"/>
</dbReference>
<dbReference type="EMBL" id="UOFP01000082">
    <property type="protein sequence ID" value="VAW85130.1"/>
    <property type="molecule type" value="Genomic_DNA"/>
</dbReference>
<dbReference type="PROSITE" id="PS51903">
    <property type="entry name" value="CLP_R"/>
    <property type="match status" value="1"/>
</dbReference>
<evidence type="ECO:0000259" key="6">
    <source>
        <dbReference type="PROSITE" id="PS51903"/>
    </source>
</evidence>
<name>A0A3B0Z805_9ZZZZ</name>
<dbReference type="InterPro" id="IPR003959">
    <property type="entry name" value="ATPase_AAA_core"/>
</dbReference>
<protein>
    <submittedName>
        <fullName evidence="7">ClpB-like protein</fullName>
    </submittedName>
</protein>
<dbReference type="CDD" id="cd19499">
    <property type="entry name" value="RecA-like_ClpB_Hsp104-like"/>
    <property type="match status" value="1"/>
</dbReference>